<gene>
    <name evidence="2" type="ORF">EBB06_10675</name>
</gene>
<organism evidence="2 3">
    <name type="scientific">Crenobacter cavernae</name>
    <dbReference type="NCBI Taxonomy" id="2290923"/>
    <lineage>
        <taxon>Bacteria</taxon>
        <taxon>Pseudomonadati</taxon>
        <taxon>Pseudomonadota</taxon>
        <taxon>Betaproteobacteria</taxon>
        <taxon>Neisseriales</taxon>
        <taxon>Neisseriaceae</taxon>
        <taxon>Crenobacter</taxon>
    </lineage>
</organism>
<sequence>MTLIEVLVAMALMALLSVMGYRAFGNLLISRERLMTTADEWTALARAFSRVERDLARLPPGTAGAALKLTEDGALALTADAPNAIDGEEMIEYTVREQGLWWASHAANASGTGWPLLPGKAPAWQVGLSDGRWFARWPLPDGGGRPVAVKLSLPLSGGHRVERVWALP</sequence>
<keyword evidence="3" id="KW-1185">Reference proteome</keyword>
<keyword evidence="1" id="KW-0812">Transmembrane</keyword>
<protein>
    <submittedName>
        <fullName evidence="2">Prepilin-type N-terminal cleavage/methylation domain-containing protein</fullName>
    </submittedName>
</protein>
<keyword evidence="1" id="KW-1133">Transmembrane helix</keyword>
<feature type="transmembrane region" description="Helical" evidence="1">
    <location>
        <begin position="6"/>
        <end position="24"/>
    </location>
</feature>
<dbReference type="Proteomes" id="UP000290682">
    <property type="component" value="Unassembled WGS sequence"/>
</dbReference>
<evidence type="ECO:0000256" key="1">
    <source>
        <dbReference type="SAM" id="Phobius"/>
    </source>
</evidence>
<proteinExistence type="predicted"/>
<dbReference type="NCBIfam" id="TIGR02532">
    <property type="entry name" value="IV_pilin_GFxxxE"/>
    <property type="match status" value="1"/>
</dbReference>
<keyword evidence="1" id="KW-0472">Membrane</keyword>
<dbReference type="SUPFAM" id="SSF54523">
    <property type="entry name" value="Pili subunits"/>
    <property type="match status" value="1"/>
</dbReference>
<comment type="caution">
    <text evidence="2">The sequence shown here is derived from an EMBL/GenBank/DDBJ whole genome shotgun (WGS) entry which is preliminary data.</text>
</comment>
<reference evidence="2 3" key="1">
    <citation type="submission" date="2018-10" db="EMBL/GenBank/DDBJ databases">
        <title>Draft genome of Fastidiocella sp. strain 375T, a bacterium isolated from a karstic cave dripping water.</title>
        <authorList>
            <person name="Coelho C."/>
            <person name="Verissimo A."/>
            <person name="Tiago I."/>
        </authorList>
    </citation>
    <scope>NUCLEOTIDE SEQUENCE [LARGE SCALE GENOMIC DNA]</scope>
    <source>
        <strain evidence="2 3">CAVE-375</strain>
    </source>
</reference>
<accession>A0ABY0FB78</accession>
<evidence type="ECO:0000313" key="3">
    <source>
        <dbReference type="Proteomes" id="UP000290682"/>
    </source>
</evidence>
<name>A0ABY0FB78_9NEIS</name>
<dbReference type="InterPro" id="IPR045584">
    <property type="entry name" value="Pilin-like"/>
</dbReference>
<dbReference type="InterPro" id="IPR012902">
    <property type="entry name" value="N_methyl_site"/>
</dbReference>
<dbReference type="EMBL" id="REGR01000011">
    <property type="protein sequence ID" value="RXZ43222.1"/>
    <property type="molecule type" value="Genomic_DNA"/>
</dbReference>
<evidence type="ECO:0000313" key="2">
    <source>
        <dbReference type="EMBL" id="RXZ43222.1"/>
    </source>
</evidence>